<dbReference type="AlphaFoldDB" id="A0A559JKS1"/>
<gene>
    <name evidence="1" type="ORF">FPZ45_10555</name>
</gene>
<protein>
    <submittedName>
        <fullName evidence="1">DUF1292 domain-containing protein</fullName>
    </submittedName>
</protein>
<dbReference type="EMBL" id="VNJJ01000005">
    <property type="protein sequence ID" value="TVY00464.1"/>
    <property type="molecule type" value="Genomic_DNA"/>
</dbReference>
<keyword evidence="2" id="KW-1185">Reference proteome</keyword>
<dbReference type="Pfam" id="PF06949">
    <property type="entry name" value="DUF1292"/>
    <property type="match status" value="1"/>
</dbReference>
<proteinExistence type="predicted"/>
<dbReference type="RefSeq" id="WP_144701050.1">
    <property type="nucleotide sequence ID" value="NZ_VNJJ01000005.1"/>
</dbReference>
<evidence type="ECO:0000313" key="1">
    <source>
        <dbReference type="EMBL" id="TVY00464.1"/>
    </source>
</evidence>
<dbReference type="Proteomes" id="UP000316330">
    <property type="component" value="Unassembled WGS sequence"/>
</dbReference>
<dbReference type="InterPro" id="IPR009711">
    <property type="entry name" value="UPF0473"/>
</dbReference>
<name>A0A559JKS1_9BACL</name>
<reference evidence="1 2" key="1">
    <citation type="submission" date="2019-07" db="EMBL/GenBank/DDBJ databases">
        <authorList>
            <person name="Kim J."/>
        </authorList>
    </citation>
    <scope>NUCLEOTIDE SEQUENCE [LARGE SCALE GENOMIC DNA]</scope>
    <source>
        <strain evidence="1 2">G13</strain>
    </source>
</reference>
<dbReference type="OrthoDB" id="2990381at2"/>
<sequence>MADNNQDRNKLSALQQRYGDSVELLAEDGSSVEYRILAELSVDGRRYAVLQAEAMKQEDEIEPFRIVEDSDGELQLESVTDEDEWENVAEAYDDLQFGSEDQP</sequence>
<comment type="caution">
    <text evidence="1">The sequence shown here is derived from an EMBL/GenBank/DDBJ whole genome shotgun (WGS) entry which is preliminary data.</text>
</comment>
<evidence type="ECO:0000313" key="2">
    <source>
        <dbReference type="Proteomes" id="UP000316330"/>
    </source>
</evidence>
<accession>A0A559JKS1</accession>
<organism evidence="1 2">
    <name type="scientific">Cohnella terricola</name>
    <dbReference type="NCBI Taxonomy" id="1289167"/>
    <lineage>
        <taxon>Bacteria</taxon>
        <taxon>Bacillati</taxon>
        <taxon>Bacillota</taxon>
        <taxon>Bacilli</taxon>
        <taxon>Bacillales</taxon>
        <taxon>Paenibacillaceae</taxon>
        <taxon>Cohnella</taxon>
    </lineage>
</organism>